<dbReference type="Gene3D" id="1.20.58.60">
    <property type="match status" value="1"/>
</dbReference>
<feature type="region of interest" description="Disordered" evidence="1">
    <location>
        <begin position="49"/>
        <end position="164"/>
    </location>
</feature>
<feature type="compositionally biased region" description="Polar residues" evidence="1">
    <location>
        <begin position="241"/>
        <end position="250"/>
    </location>
</feature>
<protein>
    <submittedName>
        <fullName evidence="2">Uncharacterized protein</fullName>
    </submittedName>
</protein>
<keyword evidence="3" id="KW-1185">Reference proteome</keyword>
<dbReference type="EMBL" id="CAXAQS010000279">
    <property type="protein sequence ID" value="CAK9250950.1"/>
    <property type="molecule type" value="Genomic_DNA"/>
</dbReference>
<evidence type="ECO:0000313" key="3">
    <source>
        <dbReference type="Proteomes" id="UP001497444"/>
    </source>
</evidence>
<feature type="compositionally biased region" description="Polar residues" evidence="1">
    <location>
        <begin position="85"/>
        <end position="94"/>
    </location>
</feature>
<feature type="region of interest" description="Disordered" evidence="1">
    <location>
        <begin position="241"/>
        <end position="272"/>
    </location>
</feature>
<reference evidence="2" key="1">
    <citation type="submission" date="2024-02" db="EMBL/GenBank/DDBJ databases">
        <authorList>
            <consortium name="ELIXIR-Norway"/>
            <consortium name="Elixir Norway"/>
        </authorList>
    </citation>
    <scope>NUCLEOTIDE SEQUENCE</scope>
</reference>
<name>A0ABP0VDA0_9BRYO</name>
<feature type="compositionally biased region" description="Basic and acidic residues" evidence="1">
    <location>
        <begin position="251"/>
        <end position="272"/>
    </location>
</feature>
<sequence length="433" mass="49884">MDDKLRVSDYTKIEKMPINEVNESDFEVENEQKLKNLKQIKDENVDVFQPLNEKQGNESSAEKLTPEMKAGIDSIEDNTKLDINDQISDNLQNDKQSEGIQIKKKRKNKKKGKKRKENANASNEETDNRKSEAQEFFRTNSNEERAVERKDSSTDIPSNETEFITKNEEIINKYDINQNPSATKYQKEEIKDTNGSKVEITEPTENTSNESLLSDDQKSGEKFTEAIKVIDFANEGNFEISNEPTNSLKSNENRILDRSEESTERQTEESVIKNKLDPQISKTFDSKPINEKVVENNMNECLIISENDSKDKTIIEMNENRLKNISISDQSIPEEQQKIESHENVREITLNKNENKEVVNDENNKEIVGNKAQLQVLIDDSVRLQAAYPGGNAEHILEQQNIVVEHWTALQEKVLIRKEQLQQSYQLQRFIAS</sequence>
<comment type="caution">
    <text evidence="2">The sequence shown here is derived from an EMBL/GenBank/DDBJ whole genome shotgun (WGS) entry which is preliminary data.</text>
</comment>
<evidence type="ECO:0000256" key="1">
    <source>
        <dbReference type="SAM" id="MobiDB-lite"/>
    </source>
</evidence>
<dbReference type="Proteomes" id="UP001497444">
    <property type="component" value="Unassembled WGS sequence"/>
</dbReference>
<feature type="compositionally biased region" description="Polar residues" evidence="1">
    <location>
        <begin position="203"/>
        <end position="214"/>
    </location>
</feature>
<feature type="region of interest" description="Disordered" evidence="1">
    <location>
        <begin position="200"/>
        <end position="219"/>
    </location>
</feature>
<dbReference type="SUPFAM" id="SSF46966">
    <property type="entry name" value="Spectrin repeat"/>
    <property type="match status" value="1"/>
</dbReference>
<feature type="compositionally biased region" description="Basic residues" evidence="1">
    <location>
        <begin position="102"/>
        <end position="116"/>
    </location>
</feature>
<organism evidence="2 3">
    <name type="scientific">Sphagnum jensenii</name>
    <dbReference type="NCBI Taxonomy" id="128206"/>
    <lineage>
        <taxon>Eukaryota</taxon>
        <taxon>Viridiplantae</taxon>
        <taxon>Streptophyta</taxon>
        <taxon>Embryophyta</taxon>
        <taxon>Bryophyta</taxon>
        <taxon>Sphagnophytina</taxon>
        <taxon>Sphagnopsida</taxon>
        <taxon>Sphagnales</taxon>
        <taxon>Sphagnaceae</taxon>
        <taxon>Sphagnum</taxon>
    </lineage>
</organism>
<gene>
    <name evidence="2" type="ORF">CSSPJE1EN1_LOCUS26328</name>
</gene>
<evidence type="ECO:0000313" key="2">
    <source>
        <dbReference type="EMBL" id="CAK9250950.1"/>
    </source>
</evidence>
<feature type="compositionally biased region" description="Basic and acidic residues" evidence="1">
    <location>
        <begin position="126"/>
        <end position="153"/>
    </location>
</feature>
<feature type="non-terminal residue" evidence="2">
    <location>
        <position position="433"/>
    </location>
</feature>
<accession>A0ABP0VDA0</accession>
<proteinExistence type="predicted"/>